<dbReference type="InterPro" id="IPR044925">
    <property type="entry name" value="His-Me_finger_sf"/>
</dbReference>
<dbReference type="InterPro" id="IPR003615">
    <property type="entry name" value="HNH_nuc"/>
</dbReference>
<keyword evidence="4" id="KW-1185">Reference proteome</keyword>
<evidence type="ECO:0000259" key="2">
    <source>
        <dbReference type="Pfam" id="PF13392"/>
    </source>
</evidence>
<evidence type="ECO:0000259" key="1">
    <source>
        <dbReference type="Pfam" id="PF07463"/>
    </source>
</evidence>
<dbReference type="RefSeq" id="WP_302881481.1">
    <property type="nucleotide sequence ID" value="NZ_JAUMKJ010000089.1"/>
</dbReference>
<feature type="domain" description="HNH nuclease" evidence="2">
    <location>
        <begin position="72"/>
        <end position="116"/>
    </location>
</feature>
<comment type="caution">
    <text evidence="3">The sequence shown here is derived from an EMBL/GenBank/DDBJ whole genome shotgun (WGS) entry which is preliminary data.</text>
</comment>
<organism evidence="3 4">
    <name type="scientific">Paenibacillus ehimensis</name>
    <dbReference type="NCBI Taxonomy" id="79264"/>
    <lineage>
        <taxon>Bacteria</taxon>
        <taxon>Bacillati</taxon>
        <taxon>Bacillota</taxon>
        <taxon>Bacilli</taxon>
        <taxon>Bacillales</taxon>
        <taxon>Paenibacillaceae</taxon>
        <taxon>Paenibacillus</taxon>
    </lineage>
</organism>
<dbReference type="SUPFAM" id="SSF54060">
    <property type="entry name" value="His-Me finger endonucleases"/>
    <property type="match status" value="1"/>
</dbReference>
<dbReference type="Pfam" id="PF13392">
    <property type="entry name" value="HNH_3"/>
    <property type="match status" value="1"/>
</dbReference>
<dbReference type="Proteomes" id="UP001168883">
    <property type="component" value="Unassembled WGS sequence"/>
</dbReference>
<dbReference type="EMBL" id="JAUMKJ010000089">
    <property type="protein sequence ID" value="MDO3681973.1"/>
    <property type="molecule type" value="Genomic_DNA"/>
</dbReference>
<dbReference type="Pfam" id="PF07463">
    <property type="entry name" value="NUMOD4"/>
    <property type="match status" value="1"/>
</dbReference>
<gene>
    <name evidence="3" type="ORF">Q3C12_33805</name>
</gene>
<proteinExistence type="predicted"/>
<feature type="domain" description="NUMOD4" evidence="1">
    <location>
        <begin position="6"/>
        <end position="66"/>
    </location>
</feature>
<dbReference type="Gene3D" id="3.90.75.20">
    <property type="match status" value="1"/>
</dbReference>
<accession>A0ABT8VLW2</accession>
<reference evidence="3" key="1">
    <citation type="submission" date="2023-07" db="EMBL/GenBank/DDBJ databases">
        <authorList>
            <person name="Aktuganov G."/>
            <person name="Boyko T."/>
            <person name="Delegan Y."/>
            <person name="Galimzianova N."/>
            <person name="Gilvanova E."/>
            <person name="Korobov V."/>
            <person name="Kuzmina L."/>
            <person name="Melentiev A."/>
            <person name="Milman P."/>
            <person name="Ryabova A."/>
            <person name="Stupak E."/>
            <person name="Yasakov T."/>
            <person name="Zharikova N."/>
            <person name="Zhurenko E."/>
        </authorList>
    </citation>
    <scope>NUCLEOTIDE SEQUENCE</scope>
    <source>
        <strain evidence="3">IB-739</strain>
    </source>
</reference>
<sequence>MNGENEIWRDIRGFENKYQISSYGRVRRIEGYDQVRRKSGLLFLRPRKGRVLKGCKHTGGYLTVQLGRGGRRYIHRLVAEAFIPNPLGKPSVNHKDGCKENNSVENLEWATYSENQLHAKETGLTPLGEAHPQSKLSNIDVQFIREHYRPFDPVLGAKALGNRFGVAKSIISRIANGTRRVRA</sequence>
<evidence type="ECO:0000313" key="4">
    <source>
        <dbReference type="Proteomes" id="UP001168883"/>
    </source>
</evidence>
<dbReference type="InterPro" id="IPR010902">
    <property type="entry name" value="NUMOD4"/>
</dbReference>
<name>A0ABT8VLW2_9BACL</name>
<protein>
    <submittedName>
        <fullName evidence="3">NUMOD4 domain-containing protein</fullName>
    </submittedName>
</protein>
<evidence type="ECO:0000313" key="3">
    <source>
        <dbReference type="EMBL" id="MDO3681973.1"/>
    </source>
</evidence>